<protein>
    <submittedName>
        <fullName evidence="5">ABC transporter substrate-binding protein</fullName>
    </submittedName>
</protein>
<organism evidence="5 6">
    <name type="scientific">Deinococcus oregonensis</name>
    <dbReference type="NCBI Taxonomy" id="1805970"/>
    <lineage>
        <taxon>Bacteria</taxon>
        <taxon>Thermotogati</taxon>
        <taxon>Deinococcota</taxon>
        <taxon>Deinococci</taxon>
        <taxon>Deinococcales</taxon>
        <taxon>Deinococcaceae</taxon>
        <taxon>Deinococcus</taxon>
    </lineage>
</organism>
<keyword evidence="6" id="KW-1185">Reference proteome</keyword>
<dbReference type="Proteomes" id="UP001589733">
    <property type="component" value="Unassembled WGS sequence"/>
</dbReference>
<proteinExistence type="inferred from homology"/>
<dbReference type="InterPro" id="IPR006059">
    <property type="entry name" value="SBP"/>
</dbReference>
<dbReference type="Pfam" id="PF01547">
    <property type="entry name" value="SBP_bac_1"/>
    <property type="match status" value="1"/>
</dbReference>
<evidence type="ECO:0000313" key="6">
    <source>
        <dbReference type="Proteomes" id="UP001589733"/>
    </source>
</evidence>
<dbReference type="SUPFAM" id="SSF53850">
    <property type="entry name" value="Periplasmic binding protein-like II"/>
    <property type="match status" value="1"/>
</dbReference>
<name>A0ABV6AUB8_9DEIO</name>
<keyword evidence="2" id="KW-0813">Transport</keyword>
<dbReference type="Gene3D" id="3.40.190.10">
    <property type="entry name" value="Periplasmic binding protein-like II"/>
    <property type="match status" value="1"/>
</dbReference>
<evidence type="ECO:0000313" key="5">
    <source>
        <dbReference type="EMBL" id="MFB9991030.1"/>
    </source>
</evidence>
<feature type="chain" id="PRO_5045101063" evidence="4">
    <location>
        <begin position="23"/>
        <end position="426"/>
    </location>
</feature>
<dbReference type="CDD" id="cd13585">
    <property type="entry name" value="PBP2_TMBP_like"/>
    <property type="match status" value="1"/>
</dbReference>
<feature type="signal peptide" evidence="4">
    <location>
        <begin position="1"/>
        <end position="22"/>
    </location>
</feature>
<comment type="caution">
    <text evidence="5">The sequence shown here is derived from an EMBL/GenBank/DDBJ whole genome shotgun (WGS) entry which is preliminary data.</text>
</comment>
<reference evidence="5 6" key="1">
    <citation type="submission" date="2024-09" db="EMBL/GenBank/DDBJ databases">
        <authorList>
            <person name="Sun Q."/>
            <person name="Mori K."/>
        </authorList>
    </citation>
    <scope>NUCLEOTIDE SEQUENCE [LARGE SCALE GENOMIC DNA]</scope>
    <source>
        <strain evidence="5 6">JCM 13503</strain>
    </source>
</reference>
<dbReference type="PANTHER" id="PTHR30061:SF50">
    <property type="entry name" value="MALTOSE_MALTODEXTRIN-BINDING PERIPLASMIC PROTEIN"/>
    <property type="match status" value="1"/>
</dbReference>
<comment type="similarity">
    <text evidence="1">Belongs to the bacterial solute-binding protein 1 family.</text>
</comment>
<sequence length="426" mass="45922">MKNAAKHALRLLTLGLAFSATSGHLSTAAAQQPVEIQFWTWYLSPKFDPYIKTTIAAFEKANPGIKVKWFDKQATMVQDFIASVNMGGAPDVVNLNIDETAKAAQNGFLRPVDGLTAPATLRTTFYPQTLRNFTIGGKVYGYPWYGSLNEGVLLYNPDLLKKAGVSAPRNMTEMLNMVKAVKDKTGAYAWVPALKDPGGASFLGYFFSDGLPIYNAGGQAAFNSPAHIALLQRYVDLFKGGYLPEDALRKEAFQLATELYAQNKVAMIVGGPQALNRIKDSNPSLYAKTVVTTAPLGKANVQTGTSMGMVIPTASKHPAEAAKLAAFFTNNANQMEFAKIVPIVPTTAAAQNDAYFKKVSTDPIAKATSLVGASGRFINPGFKVPGNSDDLYKNFSDNIEAAMLGKKTAAQALNDTVSYWNANMKK</sequence>
<evidence type="ECO:0000256" key="4">
    <source>
        <dbReference type="SAM" id="SignalP"/>
    </source>
</evidence>
<dbReference type="RefSeq" id="WP_380005562.1">
    <property type="nucleotide sequence ID" value="NZ_JBHLYR010000011.1"/>
</dbReference>
<accession>A0ABV6AUB8</accession>
<gene>
    <name evidence="5" type="ORF">ACFFLM_03410</name>
</gene>
<dbReference type="PANTHER" id="PTHR30061">
    <property type="entry name" value="MALTOSE-BINDING PERIPLASMIC PROTEIN"/>
    <property type="match status" value="1"/>
</dbReference>
<evidence type="ECO:0000256" key="2">
    <source>
        <dbReference type="ARBA" id="ARBA00022448"/>
    </source>
</evidence>
<keyword evidence="3 4" id="KW-0732">Signal</keyword>
<dbReference type="EMBL" id="JBHLYR010000011">
    <property type="protein sequence ID" value="MFB9991030.1"/>
    <property type="molecule type" value="Genomic_DNA"/>
</dbReference>
<evidence type="ECO:0000256" key="3">
    <source>
        <dbReference type="ARBA" id="ARBA00022729"/>
    </source>
</evidence>
<evidence type="ECO:0000256" key="1">
    <source>
        <dbReference type="ARBA" id="ARBA00008520"/>
    </source>
</evidence>